<keyword evidence="1" id="KW-1133">Transmembrane helix</keyword>
<dbReference type="Pfam" id="PF04964">
    <property type="entry name" value="Flp_Fap"/>
    <property type="match status" value="1"/>
</dbReference>
<dbReference type="InterPro" id="IPR007047">
    <property type="entry name" value="Flp_Fap"/>
</dbReference>
<feature type="transmembrane region" description="Helical" evidence="1">
    <location>
        <begin position="21"/>
        <end position="41"/>
    </location>
</feature>
<keyword evidence="1" id="KW-0812">Transmembrane</keyword>
<dbReference type="Proteomes" id="UP001449795">
    <property type="component" value="Chromosome"/>
</dbReference>
<evidence type="ECO:0000256" key="1">
    <source>
        <dbReference type="SAM" id="Phobius"/>
    </source>
</evidence>
<evidence type="ECO:0000313" key="2">
    <source>
        <dbReference type="EMBL" id="XAE43212.1"/>
    </source>
</evidence>
<sequence>MMQYLQTLLSLKRDRRGVTMLEYGLIAALVAVVAIGALTTLGTNLSGVFSAISNKVTS</sequence>
<dbReference type="RefSeq" id="WP_218064189.1">
    <property type="nucleotide sequence ID" value="NZ_CP152276.1"/>
</dbReference>
<protein>
    <submittedName>
        <fullName evidence="2">Flp family type IVb pilin</fullName>
    </submittedName>
</protein>
<dbReference type="EMBL" id="CP152276">
    <property type="protein sequence ID" value="XAE43212.1"/>
    <property type="molecule type" value="Genomic_DNA"/>
</dbReference>
<evidence type="ECO:0000313" key="3">
    <source>
        <dbReference type="Proteomes" id="UP001449795"/>
    </source>
</evidence>
<keyword evidence="1" id="KW-0472">Membrane</keyword>
<gene>
    <name evidence="2" type="ORF">AAC691_01710</name>
</gene>
<proteinExistence type="predicted"/>
<keyword evidence="3" id="KW-1185">Reference proteome</keyword>
<accession>A0ABZ3D6T0</accession>
<reference evidence="2 3" key="1">
    <citation type="submission" date="2024-04" db="EMBL/GenBank/DDBJ databases">
        <title>Complete genome sequence of Nguyenibacter vanlangesis HBCM-1154, a strain capable of nitrogen fixation, IAA production, and phosphorus solubilization isolated from sugarcane soil.</title>
        <authorList>
            <person name="MY HANH P."/>
        </authorList>
    </citation>
    <scope>NUCLEOTIDE SEQUENCE [LARGE SCALE GENOMIC DNA]</scope>
    <source>
        <strain evidence="2 3">HBCM 1154</strain>
    </source>
</reference>
<name>A0ABZ3D6T0_9PROT</name>
<organism evidence="2 3">
    <name type="scientific">Nguyenibacter vanlangensis</name>
    <dbReference type="NCBI Taxonomy" id="1216886"/>
    <lineage>
        <taxon>Bacteria</taxon>
        <taxon>Pseudomonadati</taxon>
        <taxon>Pseudomonadota</taxon>
        <taxon>Alphaproteobacteria</taxon>
        <taxon>Acetobacterales</taxon>
        <taxon>Acetobacteraceae</taxon>
        <taxon>Nguyenibacter</taxon>
    </lineage>
</organism>